<accession>A0A183SBQ2</accession>
<dbReference type="Gene3D" id="1.25.10.10">
    <property type="entry name" value="Leucine-rich Repeat Variant"/>
    <property type="match status" value="1"/>
</dbReference>
<protein>
    <submittedName>
        <fullName evidence="1">Secreted protein</fullName>
    </submittedName>
</protein>
<proteinExistence type="predicted"/>
<evidence type="ECO:0000313" key="1">
    <source>
        <dbReference type="WBParaSite" id="SSLN_0000171301-mRNA-1"/>
    </source>
</evidence>
<dbReference type="InterPro" id="IPR011989">
    <property type="entry name" value="ARM-like"/>
</dbReference>
<sequence>LYMYNPRQTELLAQYVFTLAKYDQNYDIRDRSRFFRALIFPNQVGIAVFLHRSCEHIPLFPLCVRACCNSVRHWVRAKFRTSSCVDRLSSFVNCCVYARHAHTQVTTVSTSTFDRSLSKKPA</sequence>
<organism evidence="1">
    <name type="scientific">Schistocephalus solidus</name>
    <name type="common">Tapeworm</name>
    <dbReference type="NCBI Taxonomy" id="70667"/>
    <lineage>
        <taxon>Eukaryota</taxon>
        <taxon>Metazoa</taxon>
        <taxon>Spiralia</taxon>
        <taxon>Lophotrochozoa</taxon>
        <taxon>Platyhelminthes</taxon>
        <taxon>Cestoda</taxon>
        <taxon>Eucestoda</taxon>
        <taxon>Diphyllobothriidea</taxon>
        <taxon>Diphyllobothriidae</taxon>
        <taxon>Schistocephalus</taxon>
    </lineage>
</organism>
<dbReference type="AlphaFoldDB" id="A0A183SBQ2"/>
<dbReference type="WBParaSite" id="SSLN_0000171301-mRNA-1">
    <property type="protein sequence ID" value="SSLN_0000171301-mRNA-1"/>
    <property type="gene ID" value="SSLN_0000171301"/>
</dbReference>
<name>A0A183SBQ2_SCHSO</name>
<reference evidence="1" key="1">
    <citation type="submission" date="2016-06" db="UniProtKB">
        <authorList>
            <consortium name="WormBaseParasite"/>
        </authorList>
    </citation>
    <scope>IDENTIFICATION</scope>
</reference>